<organism evidence="1 3">
    <name type="scientific">Oryza sativa subsp. indica</name>
    <name type="common">Rice</name>
    <dbReference type="NCBI Taxonomy" id="39946"/>
    <lineage>
        <taxon>Eukaryota</taxon>
        <taxon>Viridiplantae</taxon>
        <taxon>Streptophyta</taxon>
        <taxon>Embryophyta</taxon>
        <taxon>Tracheophyta</taxon>
        <taxon>Spermatophyta</taxon>
        <taxon>Magnoliopsida</taxon>
        <taxon>Liliopsida</taxon>
        <taxon>Poales</taxon>
        <taxon>Poaceae</taxon>
        <taxon>BOP clade</taxon>
        <taxon>Oryzoideae</taxon>
        <taxon>Oryzeae</taxon>
        <taxon>Oryzinae</taxon>
        <taxon>Oryza</taxon>
        <taxon>Oryza sativa</taxon>
    </lineage>
</organism>
<dbReference type="HOGENOM" id="CLU_1809396_0_0_1"/>
<evidence type="ECO:0008006" key="4">
    <source>
        <dbReference type="Google" id="ProtNLM"/>
    </source>
</evidence>
<proteinExistence type="predicted"/>
<keyword evidence="3" id="KW-1185">Reference proteome</keyword>
<evidence type="ECO:0000313" key="1">
    <source>
        <dbReference type="EMBL" id="EEC78571.1"/>
    </source>
</evidence>
<name>B8AYE2_ORYSI</name>
<evidence type="ECO:0000313" key="3">
    <source>
        <dbReference type="Proteomes" id="UP000007015"/>
    </source>
</evidence>
<accession>B8AYE2</accession>
<dbReference type="Gramene" id="BGIOSGA018765-TA">
    <property type="protein sequence ID" value="BGIOSGA018765-PA"/>
    <property type="gene ID" value="BGIOSGA018765"/>
</dbReference>
<reference evidence="1" key="3">
    <citation type="submission" date="2008-12" db="EMBL/GenBank/DDBJ databases">
        <authorList>
            <person name="Wang J."/>
            <person name="Li R."/>
            <person name="Fan W."/>
            <person name="Huang Q."/>
            <person name="Zhang J."/>
            <person name="Zhou Y."/>
            <person name="Hu Y."/>
            <person name="Zi S."/>
            <person name="Li J."/>
            <person name="Ni P."/>
            <person name="Zheng H."/>
            <person name="Zhang Y."/>
            <person name="Zhao M."/>
            <person name="Hao Q."/>
            <person name="McDermott J."/>
            <person name="Samudrala R."/>
            <person name="Kristiansen K."/>
            <person name="Wong G.K.-S."/>
        </authorList>
    </citation>
    <scope>NUCLEOTIDE SEQUENCE</scope>
</reference>
<reference evidence="1 3" key="1">
    <citation type="journal article" date="2005" name="PLoS Biol.">
        <title>The genomes of Oryza sativa: a history of duplications.</title>
        <authorList>
            <person name="Yu J."/>
            <person name="Wang J."/>
            <person name="Lin W."/>
            <person name="Li S."/>
            <person name="Li H."/>
            <person name="Zhou J."/>
            <person name="Ni P."/>
            <person name="Dong W."/>
            <person name="Hu S."/>
            <person name="Zeng C."/>
            <person name="Zhang J."/>
            <person name="Zhang Y."/>
            <person name="Li R."/>
            <person name="Xu Z."/>
            <person name="Li S."/>
            <person name="Li X."/>
            <person name="Zheng H."/>
            <person name="Cong L."/>
            <person name="Lin L."/>
            <person name="Yin J."/>
            <person name="Geng J."/>
            <person name="Li G."/>
            <person name="Shi J."/>
            <person name="Liu J."/>
            <person name="Lv H."/>
            <person name="Li J."/>
            <person name="Wang J."/>
            <person name="Deng Y."/>
            <person name="Ran L."/>
            <person name="Shi X."/>
            <person name="Wang X."/>
            <person name="Wu Q."/>
            <person name="Li C."/>
            <person name="Ren X."/>
            <person name="Wang J."/>
            <person name="Wang X."/>
            <person name="Li D."/>
            <person name="Liu D."/>
            <person name="Zhang X."/>
            <person name="Ji Z."/>
            <person name="Zhao W."/>
            <person name="Sun Y."/>
            <person name="Zhang Z."/>
            <person name="Bao J."/>
            <person name="Han Y."/>
            <person name="Dong L."/>
            <person name="Ji J."/>
            <person name="Chen P."/>
            <person name="Wu S."/>
            <person name="Liu J."/>
            <person name="Xiao Y."/>
            <person name="Bu D."/>
            <person name="Tan J."/>
            <person name="Yang L."/>
            <person name="Ye C."/>
            <person name="Zhang J."/>
            <person name="Xu J."/>
            <person name="Zhou Y."/>
            <person name="Yu Y."/>
            <person name="Zhang B."/>
            <person name="Zhuang S."/>
            <person name="Wei H."/>
            <person name="Liu B."/>
            <person name="Lei M."/>
            <person name="Yu H."/>
            <person name="Li Y."/>
            <person name="Xu H."/>
            <person name="Wei S."/>
            <person name="He X."/>
            <person name="Fang L."/>
            <person name="Zhang Z."/>
            <person name="Zhang Y."/>
            <person name="Huang X."/>
            <person name="Su Z."/>
            <person name="Tong W."/>
            <person name="Li J."/>
            <person name="Tong Z."/>
            <person name="Li S."/>
            <person name="Ye J."/>
            <person name="Wang L."/>
            <person name="Fang L."/>
            <person name="Lei T."/>
            <person name="Chen C."/>
            <person name="Chen H."/>
            <person name="Xu Z."/>
            <person name="Li H."/>
            <person name="Huang H."/>
            <person name="Zhang F."/>
            <person name="Xu H."/>
            <person name="Li N."/>
            <person name="Zhao C."/>
            <person name="Li S."/>
            <person name="Dong L."/>
            <person name="Huang Y."/>
            <person name="Li L."/>
            <person name="Xi Y."/>
            <person name="Qi Q."/>
            <person name="Li W."/>
            <person name="Zhang B."/>
            <person name="Hu W."/>
            <person name="Zhang Y."/>
            <person name="Tian X."/>
            <person name="Jiao Y."/>
            <person name="Liang X."/>
            <person name="Jin J."/>
            <person name="Gao L."/>
            <person name="Zheng W."/>
            <person name="Hao B."/>
            <person name="Liu S."/>
            <person name="Wang W."/>
            <person name="Yuan L."/>
            <person name="Cao M."/>
            <person name="McDermott J."/>
            <person name="Samudrala R."/>
            <person name="Wang J."/>
            <person name="Wong G.K."/>
            <person name="Yang H."/>
        </authorList>
    </citation>
    <scope>NUCLEOTIDE SEQUENCE [LARGE SCALE GENOMIC DNA]</scope>
    <source>
        <strain evidence="3">cv. 93-11</strain>
    </source>
</reference>
<gene>
    <name evidence="1" type="ORF">OsI_18559</name>
    <name evidence="2" type="ORF">OsI_18561</name>
</gene>
<reference evidence="1" key="2">
    <citation type="submission" date="2006-09" db="EMBL/GenBank/DDBJ databases">
        <title>Improved gene annotation of the rice (Oryza sativa) genomes.</title>
        <authorList>
            <person name="Wang J."/>
            <person name="Li R."/>
            <person name="Fan W."/>
            <person name="Huang Q."/>
            <person name="Zhang J."/>
            <person name="Zhou Y."/>
            <person name="Hu Y."/>
            <person name="Zi S."/>
            <person name="Li J."/>
            <person name="Ni P."/>
            <person name="Zheng H."/>
            <person name="Zhang Y."/>
            <person name="Zhao M."/>
            <person name="Hao Q."/>
            <person name="McDermott J."/>
            <person name="Samudrala R."/>
            <person name="Kristiansen K."/>
            <person name="Wong G.K.-S."/>
        </authorList>
    </citation>
    <scope>NUCLEOTIDE SEQUENCE</scope>
</reference>
<dbReference type="Gramene" id="BGIOSGA019231-TA">
    <property type="protein sequence ID" value="BGIOSGA019231-PA"/>
    <property type="gene ID" value="BGIOSGA019231"/>
</dbReference>
<dbReference type="EMBL" id="CM000130">
    <property type="protein sequence ID" value="EEC78573.1"/>
    <property type="molecule type" value="Genomic_DNA"/>
</dbReference>
<sequence>MNCDVTDVEQIHVPEWDDEDYVAWNFTKSGVFSVRSAYHMQREGSTGASTSNQPSHRGWLKLWNADIQNRENFFQNEVAPENPTNVAKRIAYQMEEWGNLHERKTNTVRVWEKPPSGWVKVNADGGFLATERMFGAVMRNDKR</sequence>
<protein>
    <recommendedName>
        <fullName evidence="4">RNase H type-1 domain-containing protein</fullName>
    </recommendedName>
</protein>
<dbReference type="Proteomes" id="UP000007015">
    <property type="component" value="Chromosome 5"/>
</dbReference>
<dbReference type="EMBL" id="CM000130">
    <property type="protein sequence ID" value="EEC78571.1"/>
    <property type="molecule type" value="Genomic_DNA"/>
</dbReference>
<dbReference type="AlphaFoldDB" id="B8AYE2"/>
<evidence type="ECO:0000313" key="2">
    <source>
        <dbReference type="EMBL" id="EEC78573.1"/>
    </source>
</evidence>